<dbReference type="InterPro" id="IPR004176">
    <property type="entry name" value="Clp_R_N"/>
</dbReference>
<protein>
    <submittedName>
        <fullName evidence="3">TSA: Wollemia nobilis Ref_Wollemi_Transcript_19201_1080 transcribed RNA sequence</fullName>
    </submittedName>
</protein>
<reference evidence="3" key="1">
    <citation type="submission" date="2015-02" db="EMBL/GenBank/DDBJ databases">
        <title>A transcriptome of Wollemia nobilis - a relic of Gondwana.</title>
        <authorList>
            <person name="Chia J.Y."/>
            <person name="Leong Y.S."/>
            <person name="Abdul Karim S."/>
            <person name="Wan Azmi N."/>
            <person name="Hercus R."/>
            <person name="Croft L."/>
        </authorList>
    </citation>
    <scope>NUCLEOTIDE SEQUENCE</scope>
    <source>
        <strain evidence="3">MaeBrown</strain>
        <tissue evidence="3">Leaf</tissue>
    </source>
</reference>
<feature type="domain" description="Clp R" evidence="2">
    <location>
        <begin position="92"/>
        <end position="237"/>
    </location>
</feature>
<dbReference type="Gene3D" id="1.10.1780.10">
    <property type="entry name" value="Clp, N-terminal domain"/>
    <property type="match status" value="1"/>
</dbReference>
<dbReference type="PANTHER" id="PTHR47016:SF1">
    <property type="entry name" value="ATP-DEPENDENT CLP PROTEASE ATP-BINDING SUBUNIT CLPT1, CHLOROPLASTIC"/>
    <property type="match status" value="1"/>
</dbReference>
<dbReference type="Pfam" id="PF02861">
    <property type="entry name" value="Clp_N"/>
    <property type="match status" value="1"/>
</dbReference>
<evidence type="ECO:0000259" key="2">
    <source>
        <dbReference type="PROSITE" id="PS51903"/>
    </source>
</evidence>
<dbReference type="AlphaFoldDB" id="A0A0C9RRH4"/>
<dbReference type="SUPFAM" id="SSF81923">
    <property type="entry name" value="Double Clp-N motif"/>
    <property type="match status" value="1"/>
</dbReference>
<proteinExistence type="predicted"/>
<dbReference type="InterPro" id="IPR044217">
    <property type="entry name" value="CLPT1/2"/>
</dbReference>
<dbReference type="PANTHER" id="PTHR47016">
    <property type="entry name" value="ATP-DEPENDENT CLP PROTEASE ATP-BINDING SUBUNIT CLPT1, CHLOROPLASTIC"/>
    <property type="match status" value="1"/>
</dbReference>
<organism evidence="3">
    <name type="scientific">Wollemia nobilis</name>
    <dbReference type="NCBI Taxonomy" id="56998"/>
    <lineage>
        <taxon>Eukaryota</taxon>
        <taxon>Viridiplantae</taxon>
        <taxon>Streptophyta</taxon>
        <taxon>Embryophyta</taxon>
        <taxon>Tracheophyta</taxon>
        <taxon>Spermatophyta</taxon>
        <taxon>Pinopsida</taxon>
        <taxon>Pinidae</taxon>
        <taxon>Conifers II</taxon>
        <taxon>Araucariales</taxon>
        <taxon>Araucariaceae</taxon>
        <taxon>Wollemia</taxon>
    </lineage>
</organism>
<evidence type="ECO:0000256" key="1">
    <source>
        <dbReference type="PROSITE-ProRule" id="PRU01251"/>
    </source>
</evidence>
<accession>A0A0C9RRH4</accession>
<keyword evidence="1" id="KW-0677">Repeat</keyword>
<evidence type="ECO:0000313" key="3">
    <source>
        <dbReference type="EMBL" id="JAG86084.1"/>
    </source>
</evidence>
<dbReference type="PROSITE" id="PS51903">
    <property type="entry name" value="CLP_R"/>
    <property type="match status" value="1"/>
</dbReference>
<sequence length="243" mass="26884">MAAAQMLSLASAPHSSSFSLHLQQSHTQIGSVSALCGRKLQQKLDGSNFSLTISVFKLTKPRYVCLRPRRWQQPVLMTLPTTNPERASAENRTKWSEKAIKSFSLARVEARKMRYPITGTEALVLGILIEGTSPAAKFLWANGVTIFKVREEIIKLLGRGEPWVQRPEEPPLTKTAQKALDWAVDEKNKSGESGEVTTTHLLLGIWAQKGSTGQVVLANLGFDEKKAEEVAKYIKEDVVLSSK</sequence>
<name>A0A0C9RRH4_9CONI</name>
<dbReference type="EMBL" id="GCHU01019078">
    <property type="protein sequence ID" value="JAG86084.1"/>
    <property type="molecule type" value="Transcribed_RNA"/>
</dbReference>
<dbReference type="InterPro" id="IPR036628">
    <property type="entry name" value="Clp_N_dom_sf"/>
</dbReference>